<name>A0A3M7Q517_BRAPC</name>
<dbReference type="PANTHER" id="PTHR13800">
    <property type="entry name" value="TRANSIENT RECEPTOR POTENTIAL CATION CHANNEL, SUBFAMILY M, MEMBER 6"/>
    <property type="match status" value="1"/>
</dbReference>
<evidence type="ECO:0000259" key="6">
    <source>
        <dbReference type="Pfam" id="PF00520"/>
    </source>
</evidence>
<dbReference type="Proteomes" id="UP000276133">
    <property type="component" value="Unassembled WGS sequence"/>
</dbReference>
<dbReference type="Gene3D" id="3.90.79.10">
    <property type="entry name" value="Nucleoside Triphosphate Pyrophosphohydrolase"/>
    <property type="match status" value="1"/>
</dbReference>
<evidence type="ECO:0000256" key="2">
    <source>
        <dbReference type="ARBA" id="ARBA00022692"/>
    </source>
</evidence>
<comment type="caution">
    <text evidence="7">The sequence shown here is derived from an EMBL/GenBank/DDBJ whole genome shotgun (WGS) entry which is preliminary data.</text>
</comment>
<dbReference type="GO" id="GO:0005886">
    <property type="term" value="C:plasma membrane"/>
    <property type="evidence" value="ECO:0007669"/>
    <property type="project" value="TreeGrafter"/>
</dbReference>
<feature type="transmembrane region" description="Helical" evidence="5">
    <location>
        <begin position="161"/>
        <end position="179"/>
    </location>
</feature>
<evidence type="ECO:0000256" key="5">
    <source>
        <dbReference type="SAM" id="Phobius"/>
    </source>
</evidence>
<comment type="subcellular location">
    <subcellularLocation>
        <location evidence="1">Membrane</location>
        <topology evidence="1">Multi-pass membrane protein</topology>
    </subcellularLocation>
</comment>
<dbReference type="OrthoDB" id="310870at2759"/>
<dbReference type="GO" id="GO:0099604">
    <property type="term" value="F:ligand-gated calcium channel activity"/>
    <property type="evidence" value="ECO:0007669"/>
    <property type="project" value="TreeGrafter"/>
</dbReference>
<gene>
    <name evidence="7" type="ORF">BpHYR1_015240</name>
</gene>
<evidence type="ECO:0000256" key="4">
    <source>
        <dbReference type="ARBA" id="ARBA00023136"/>
    </source>
</evidence>
<dbReference type="InterPro" id="IPR050927">
    <property type="entry name" value="TRPM"/>
</dbReference>
<accession>A0A3M7Q517</accession>
<dbReference type="STRING" id="10195.A0A3M7Q517"/>
<dbReference type="InterPro" id="IPR005821">
    <property type="entry name" value="Ion_trans_dom"/>
</dbReference>
<feature type="transmembrane region" description="Helical" evidence="5">
    <location>
        <begin position="135"/>
        <end position="155"/>
    </location>
</feature>
<evidence type="ECO:0000256" key="3">
    <source>
        <dbReference type="ARBA" id="ARBA00022989"/>
    </source>
</evidence>
<dbReference type="Pfam" id="PF00520">
    <property type="entry name" value="Ion_trans"/>
    <property type="match status" value="1"/>
</dbReference>
<proteinExistence type="predicted"/>
<feature type="transmembrane region" description="Helical" evidence="5">
    <location>
        <begin position="95"/>
        <end position="114"/>
    </location>
</feature>
<evidence type="ECO:0000313" key="8">
    <source>
        <dbReference type="Proteomes" id="UP000276133"/>
    </source>
</evidence>
<keyword evidence="2 5" id="KW-0812">Transmembrane</keyword>
<keyword evidence="3 5" id="KW-1133">Transmembrane helix</keyword>
<keyword evidence="8" id="KW-1185">Reference proteome</keyword>
<dbReference type="Pfam" id="PF25969">
    <property type="entry name" value="NUDT9_N"/>
    <property type="match status" value="1"/>
</dbReference>
<reference evidence="7 8" key="1">
    <citation type="journal article" date="2018" name="Sci. Rep.">
        <title>Genomic signatures of local adaptation to the degree of environmental predictability in rotifers.</title>
        <authorList>
            <person name="Franch-Gras L."/>
            <person name="Hahn C."/>
            <person name="Garcia-Roger E.M."/>
            <person name="Carmona M.J."/>
            <person name="Serra M."/>
            <person name="Gomez A."/>
        </authorList>
    </citation>
    <scope>NUCLEOTIDE SEQUENCE [LARGE SCALE GENOMIC DNA]</scope>
    <source>
        <strain evidence="7">HYR1</strain>
    </source>
</reference>
<evidence type="ECO:0000256" key="1">
    <source>
        <dbReference type="ARBA" id="ARBA00004141"/>
    </source>
</evidence>
<dbReference type="AlphaFoldDB" id="A0A3M7Q517"/>
<keyword evidence="4 5" id="KW-0472">Membrane</keyword>
<feature type="transmembrane region" description="Helical" evidence="5">
    <location>
        <begin position="53"/>
        <end position="75"/>
    </location>
</feature>
<sequence>MIYAFITKFSVRNLPKIVYFLQYKIIRDNQIQSKKRKNIGYRRKLYYFFRSPIIKFCYNQIFFIIFLLLFSYIILCNFFPIEYLNEDGIVLGKKISEIEFLLMGWVFVFFLDEIRQLSNIAKFKEITLGKFFSDFWNLVQLTSIFLFGIGIGFRFVPDYNFYLAARIILSIDIICWFFCGLHGYSVIRSLGPKLLMIQKMLNELAVFLLIVVVFIFAYGISSQSLMYHNQELDLSLLKSVFLPAYFVIGGEYFEREKLMDIDECHSNLTQLLITDTYTQEDCPEKYGASVSLFLLVVYIMLLNILLVNLLIAIFSNTYENVESEADKIWKFQRYRLFLLGKCLNCKFKEAISLNSNFFATSEKNRLKLWESFIAEEYLNKCHIQMNNQEQKNKEMLSKLVFLKFDCLNSKIDRLTEIQNNNENTIKILQKKLDLLVEGEVKKSFEEIQDQTKISKNPLKSIAENNRIEYYPESKVAKKLVPFGKVKWSELYTEYYPNEYTSENVLYNLTADAELLNKFTSILENFVLQVDSLVQLPGLNLKGQDLFTGDLLINIFVIIFFLFFRRKKTPDEYREKIKFNSLDDTSGLDRTSCLGNYIVKNGVPLNPKGRQGISGRGSLHFWGKMILEFVVAIKINSKWRFPSIMQEKLFKIDELIEQKLIGEIFDIDRVDIEDMRSMLIKPLNITKYYKESSYNTDNAWLEFTVLNYHDQGDKVFSKLKLKFLIILQDFYDGKRLEWVVANDLTITNLSYQDSKHIKRLLRLHQFSNLF</sequence>
<keyword evidence="7" id="KW-0675">Receptor</keyword>
<feature type="domain" description="Ion transport" evidence="6">
    <location>
        <begin position="62"/>
        <end position="325"/>
    </location>
</feature>
<feature type="transmembrane region" description="Helical" evidence="5">
    <location>
        <begin position="545"/>
        <end position="563"/>
    </location>
</feature>
<feature type="transmembrane region" description="Helical" evidence="5">
    <location>
        <begin position="200"/>
        <end position="220"/>
    </location>
</feature>
<protein>
    <submittedName>
        <fullName evidence="7">Transient receptor potential cation channel subfamily M member 2-like</fullName>
    </submittedName>
</protein>
<organism evidence="7 8">
    <name type="scientific">Brachionus plicatilis</name>
    <name type="common">Marine rotifer</name>
    <name type="synonym">Brachionus muelleri</name>
    <dbReference type="NCBI Taxonomy" id="10195"/>
    <lineage>
        <taxon>Eukaryota</taxon>
        <taxon>Metazoa</taxon>
        <taxon>Spiralia</taxon>
        <taxon>Gnathifera</taxon>
        <taxon>Rotifera</taxon>
        <taxon>Eurotatoria</taxon>
        <taxon>Monogononta</taxon>
        <taxon>Pseudotrocha</taxon>
        <taxon>Ploima</taxon>
        <taxon>Brachionidae</taxon>
        <taxon>Brachionus</taxon>
    </lineage>
</organism>
<evidence type="ECO:0000313" key="7">
    <source>
        <dbReference type="EMBL" id="RNA06319.1"/>
    </source>
</evidence>
<feature type="transmembrane region" description="Helical" evidence="5">
    <location>
        <begin position="292"/>
        <end position="314"/>
    </location>
</feature>
<dbReference type="EMBL" id="REGN01007433">
    <property type="protein sequence ID" value="RNA06319.1"/>
    <property type="molecule type" value="Genomic_DNA"/>
</dbReference>
<dbReference type="PANTHER" id="PTHR13800:SF12">
    <property type="entry name" value="TRANSIENT RECEPTOR POTENTIAL CATION CHANNEL SUBFAMILY M MEMBER-LIKE 2"/>
    <property type="match status" value="1"/>
</dbReference>
<feature type="transmembrane region" description="Helical" evidence="5">
    <location>
        <begin position="232"/>
        <end position="253"/>
    </location>
</feature>